<protein>
    <recommendedName>
        <fullName evidence="11">ABC transporter domain-containing protein</fullName>
    </recommendedName>
</protein>
<dbReference type="SUPFAM" id="SSF52540">
    <property type="entry name" value="P-loop containing nucleoside triphosphate hydrolases"/>
    <property type="match status" value="1"/>
</dbReference>
<dbReference type="Gene3D" id="3.40.50.300">
    <property type="entry name" value="P-loop containing nucleotide triphosphate hydrolases"/>
    <property type="match status" value="1"/>
</dbReference>
<gene>
    <name evidence="12" type="ORF">DDQ50_10325</name>
</gene>
<keyword evidence="4" id="KW-1003">Cell membrane</keyword>
<dbReference type="PANTHER" id="PTHR43297">
    <property type="entry name" value="OLIGOPEPTIDE TRANSPORT ATP-BINDING PROTEIN APPD"/>
    <property type="match status" value="1"/>
</dbReference>
<dbReference type="InterPro" id="IPR003593">
    <property type="entry name" value="AAA+_ATPase"/>
</dbReference>
<evidence type="ECO:0000313" key="12">
    <source>
        <dbReference type="EMBL" id="PVZ94136.1"/>
    </source>
</evidence>
<feature type="region of interest" description="Disordered" evidence="10">
    <location>
        <begin position="20"/>
        <end position="49"/>
    </location>
</feature>
<evidence type="ECO:0000256" key="3">
    <source>
        <dbReference type="ARBA" id="ARBA00022448"/>
    </source>
</evidence>
<dbReference type="InterPro" id="IPR003439">
    <property type="entry name" value="ABC_transporter-like_ATP-bd"/>
</dbReference>
<evidence type="ECO:0000256" key="2">
    <source>
        <dbReference type="ARBA" id="ARBA00005417"/>
    </source>
</evidence>
<keyword evidence="7" id="KW-0067">ATP-binding</keyword>
<dbReference type="InterPro" id="IPR050388">
    <property type="entry name" value="ABC_Ni/Peptide_Import"/>
</dbReference>
<keyword evidence="13" id="KW-1185">Reference proteome</keyword>
<comment type="caution">
    <text evidence="12">The sequence shown here is derived from an EMBL/GenBank/DDBJ whole genome shotgun (WGS) entry which is preliminary data.</text>
</comment>
<evidence type="ECO:0000256" key="10">
    <source>
        <dbReference type="SAM" id="MobiDB-lite"/>
    </source>
</evidence>
<dbReference type="OrthoDB" id="8481147at2"/>
<keyword evidence="6" id="KW-0547">Nucleotide-binding</keyword>
<evidence type="ECO:0000256" key="6">
    <source>
        <dbReference type="ARBA" id="ARBA00022741"/>
    </source>
</evidence>
<dbReference type="AlphaFoldDB" id="A0A2V1HNG8"/>
<dbReference type="InterPro" id="IPR027417">
    <property type="entry name" value="P-loop_NTPase"/>
</dbReference>
<evidence type="ECO:0000256" key="9">
    <source>
        <dbReference type="ARBA" id="ARBA00023136"/>
    </source>
</evidence>
<dbReference type="EMBL" id="QEOP01000002">
    <property type="protein sequence ID" value="PVZ94136.1"/>
    <property type="molecule type" value="Genomic_DNA"/>
</dbReference>
<sequence>MGSHGGGGCDQHAHRAVVDRFLPRPHDRDHGDGTALHRRRSGGGSSMSRLTIEDLSVEVAATRSSILRGVDLEIEPGEIVGLVGESGSGKSMTSLATMGILPFGLRQTSGRFLVDGEDVTDQKRRSVSSRFAMIFQNPRDSLNPLMKVGEQVARMVQLHQRLGRAESRAEAVRLLGRVHIIAPDETARKYPHQLSGGMCQRVMVAMALACKPSLLIADEPTTALDVTVQAQILDLIIELTDETRCGVLLVTHDLGVVAETCDRVNVLYRGDLVESGTTARVFADPQHEYTRYLLDAGRQLEAADGAA</sequence>
<dbReference type="GO" id="GO:0005886">
    <property type="term" value="C:plasma membrane"/>
    <property type="evidence" value="ECO:0007669"/>
    <property type="project" value="UniProtKB-SubCell"/>
</dbReference>
<dbReference type="GO" id="GO:0005524">
    <property type="term" value="F:ATP binding"/>
    <property type="evidence" value="ECO:0007669"/>
    <property type="project" value="UniProtKB-KW"/>
</dbReference>
<evidence type="ECO:0000256" key="8">
    <source>
        <dbReference type="ARBA" id="ARBA00022967"/>
    </source>
</evidence>
<comment type="similarity">
    <text evidence="2">Belongs to the ABC transporter superfamily.</text>
</comment>
<feature type="domain" description="ABC transporter" evidence="11">
    <location>
        <begin position="50"/>
        <end position="294"/>
    </location>
</feature>
<dbReference type="SMART" id="SM00382">
    <property type="entry name" value="AAA"/>
    <property type="match status" value="1"/>
</dbReference>
<evidence type="ECO:0000256" key="1">
    <source>
        <dbReference type="ARBA" id="ARBA00004202"/>
    </source>
</evidence>
<dbReference type="PROSITE" id="PS50893">
    <property type="entry name" value="ABC_TRANSPORTER_2"/>
    <property type="match status" value="1"/>
</dbReference>
<dbReference type="Proteomes" id="UP000244893">
    <property type="component" value="Unassembled WGS sequence"/>
</dbReference>
<evidence type="ECO:0000256" key="5">
    <source>
        <dbReference type="ARBA" id="ARBA00022519"/>
    </source>
</evidence>
<dbReference type="Pfam" id="PF00005">
    <property type="entry name" value="ABC_tran"/>
    <property type="match status" value="1"/>
</dbReference>
<evidence type="ECO:0000259" key="11">
    <source>
        <dbReference type="PROSITE" id="PS50893"/>
    </source>
</evidence>
<reference evidence="12 13" key="1">
    <citation type="submission" date="2018-05" db="EMBL/GenBank/DDBJ databases">
        <title>Amnibacterium sp. M8JJ-5, whole genome shotgun sequence.</title>
        <authorList>
            <person name="Tuo L."/>
        </authorList>
    </citation>
    <scope>NUCLEOTIDE SEQUENCE [LARGE SCALE GENOMIC DNA]</scope>
    <source>
        <strain evidence="12 13">M8JJ-5</strain>
    </source>
</reference>
<evidence type="ECO:0000313" key="13">
    <source>
        <dbReference type="Proteomes" id="UP000244893"/>
    </source>
</evidence>
<accession>A0A2V1HNG8</accession>
<feature type="compositionally biased region" description="Basic and acidic residues" evidence="10">
    <location>
        <begin position="20"/>
        <end position="32"/>
    </location>
</feature>
<keyword evidence="9" id="KW-0472">Membrane</keyword>
<comment type="subcellular location">
    <subcellularLocation>
        <location evidence="1">Cell membrane</location>
        <topology evidence="1">Peripheral membrane protein</topology>
    </subcellularLocation>
</comment>
<evidence type="ECO:0000256" key="7">
    <source>
        <dbReference type="ARBA" id="ARBA00022840"/>
    </source>
</evidence>
<evidence type="ECO:0000256" key="4">
    <source>
        <dbReference type="ARBA" id="ARBA00022475"/>
    </source>
</evidence>
<keyword evidence="3" id="KW-0813">Transport</keyword>
<dbReference type="PROSITE" id="PS00211">
    <property type="entry name" value="ABC_TRANSPORTER_1"/>
    <property type="match status" value="1"/>
</dbReference>
<name>A0A2V1HNG8_9MICO</name>
<dbReference type="GO" id="GO:0016887">
    <property type="term" value="F:ATP hydrolysis activity"/>
    <property type="evidence" value="ECO:0007669"/>
    <property type="project" value="InterPro"/>
</dbReference>
<dbReference type="CDD" id="cd03257">
    <property type="entry name" value="ABC_NikE_OppD_transporters"/>
    <property type="match status" value="1"/>
</dbReference>
<keyword evidence="5" id="KW-0997">Cell inner membrane</keyword>
<dbReference type="InterPro" id="IPR017871">
    <property type="entry name" value="ABC_transporter-like_CS"/>
</dbReference>
<keyword evidence="8" id="KW-1278">Translocase</keyword>
<dbReference type="PANTHER" id="PTHR43297:SF14">
    <property type="entry name" value="ATPASE AAA-TYPE CORE DOMAIN-CONTAINING PROTEIN"/>
    <property type="match status" value="1"/>
</dbReference>
<proteinExistence type="inferred from homology"/>
<organism evidence="12 13">
    <name type="scientific">Amnibacterium flavum</name>
    <dbReference type="NCBI Taxonomy" id="2173173"/>
    <lineage>
        <taxon>Bacteria</taxon>
        <taxon>Bacillati</taxon>
        <taxon>Actinomycetota</taxon>
        <taxon>Actinomycetes</taxon>
        <taxon>Micrococcales</taxon>
        <taxon>Microbacteriaceae</taxon>
        <taxon>Amnibacterium</taxon>
    </lineage>
</organism>